<dbReference type="Gene3D" id="3.40.50.1820">
    <property type="entry name" value="alpha/beta hydrolase"/>
    <property type="match status" value="1"/>
</dbReference>
<dbReference type="HOGENOM" id="CLU_020336_44_0_11"/>
<dbReference type="PANTHER" id="PTHR43798">
    <property type="entry name" value="MONOACYLGLYCEROL LIPASE"/>
    <property type="match status" value="1"/>
</dbReference>
<evidence type="ECO:0000313" key="3">
    <source>
        <dbReference type="Proteomes" id="UP000007962"/>
    </source>
</evidence>
<evidence type="ECO:0000259" key="1">
    <source>
        <dbReference type="Pfam" id="PF12697"/>
    </source>
</evidence>
<dbReference type="SUPFAM" id="SSF53474">
    <property type="entry name" value="alpha/beta-Hydrolases"/>
    <property type="match status" value="1"/>
</dbReference>
<accession>C5C3M4</accession>
<dbReference type="InterPro" id="IPR050266">
    <property type="entry name" value="AB_hydrolase_sf"/>
</dbReference>
<dbReference type="OrthoDB" id="3519228at2"/>
<name>C5C3M4_BEUC1</name>
<dbReference type="GO" id="GO:0016787">
    <property type="term" value="F:hydrolase activity"/>
    <property type="evidence" value="ECO:0007669"/>
    <property type="project" value="UniProtKB-KW"/>
</dbReference>
<dbReference type="eggNOG" id="COG0596">
    <property type="taxonomic scope" value="Bacteria"/>
</dbReference>
<dbReference type="InterPro" id="IPR000073">
    <property type="entry name" value="AB_hydrolase_1"/>
</dbReference>
<dbReference type="PRINTS" id="PR00111">
    <property type="entry name" value="ABHYDROLASE"/>
</dbReference>
<gene>
    <name evidence="2" type="ordered locus">Bcav_3691</name>
</gene>
<dbReference type="EMBL" id="CP001618">
    <property type="protein sequence ID" value="ACQ81933.1"/>
    <property type="molecule type" value="Genomic_DNA"/>
</dbReference>
<dbReference type="Pfam" id="PF12697">
    <property type="entry name" value="Abhydrolase_6"/>
    <property type="match status" value="1"/>
</dbReference>
<dbReference type="KEGG" id="bcv:Bcav_3691"/>
<sequence length="259" mass="28085">MTQAAAATDYPLEHGPREGETIVLLHGGNVAGWMWEPQVQRLPGRHLLTPDLPGYGARTDVIWPGLAGVADDVASLVRDRAVGGRAHVVGLSLGGHVAMHLIQRHPELVRTVTVTGVAAAGLGRLERLLITPQVPLWNRRWYWAAQAVAFGIPADGRELFVTSGSSVRPETNRRMFHEVAAGTMPSGGIDFHGPVLAVSGERESRSVRGAFARLGAAIPQLRTWIAPRMHHTWSVEDPDLFTRMVTTHTETGVWPPGRG</sequence>
<proteinExistence type="predicted"/>
<dbReference type="GO" id="GO:0016020">
    <property type="term" value="C:membrane"/>
    <property type="evidence" value="ECO:0007669"/>
    <property type="project" value="TreeGrafter"/>
</dbReference>
<protein>
    <submittedName>
        <fullName evidence="2">Putative hydrolase</fullName>
    </submittedName>
</protein>
<dbReference type="STRING" id="471853.Bcav_3691"/>
<evidence type="ECO:0000313" key="2">
    <source>
        <dbReference type="EMBL" id="ACQ81933.1"/>
    </source>
</evidence>
<dbReference type="Proteomes" id="UP000007962">
    <property type="component" value="Chromosome"/>
</dbReference>
<reference evidence="2 3" key="1">
    <citation type="journal article" date="2009" name="Stand. Genomic Sci.">
        <title>Complete genome sequence of Beutenbergia cavernae type strain (HKI 0122).</title>
        <authorList>
            <person name="Land M."/>
            <person name="Pukall R."/>
            <person name="Abt B."/>
            <person name="Goker M."/>
            <person name="Rohde M."/>
            <person name="Glavina Del Rio T."/>
            <person name="Tice H."/>
            <person name="Copeland A."/>
            <person name="Cheng J.F."/>
            <person name="Lucas S."/>
            <person name="Chen F."/>
            <person name="Nolan M."/>
            <person name="Bruce D."/>
            <person name="Goodwin L."/>
            <person name="Pitluck S."/>
            <person name="Ivanova N."/>
            <person name="Mavromatis K."/>
            <person name="Ovchinnikova G."/>
            <person name="Pati A."/>
            <person name="Chen A."/>
            <person name="Palaniappan K."/>
            <person name="Hauser L."/>
            <person name="Chang Y.J."/>
            <person name="Jefferies C.C."/>
            <person name="Saunders E."/>
            <person name="Brettin T."/>
            <person name="Detter J.C."/>
            <person name="Han C."/>
            <person name="Chain P."/>
            <person name="Bristow J."/>
            <person name="Eisen J.A."/>
            <person name="Markowitz V."/>
            <person name="Hugenholtz P."/>
            <person name="Kyrpides N.C."/>
            <person name="Klenk H.P."/>
            <person name="Lapidus A."/>
        </authorList>
    </citation>
    <scope>NUCLEOTIDE SEQUENCE [LARGE SCALE GENOMIC DNA]</scope>
    <source>
        <strain evidence="3">ATCC BAA-8 / DSM 12333 / NBRC 16432</strain>
    </source>
</reference>
<keyword evidence="2" id="KW-0378">Hydrolase</keyword>
<dbReference type="PANTHER" id="PTHR43798:SF33">
    <property type="entry name" value="HYDROLASE, PUTATIVE (AFU_ORTHOLOGUE AFUA_2G14860)-RELATED"/>
    <property type="match status" value="1"/>
</dbReference>
<dbReference type="AlphaFoldDB" id="C5C3M4"/>
<organism evidence="2 3">
    <name type="scientific">Beutenbergia cavernae (strain ATCC BAA-8 / DSM 12333 / CCUG 43141 / JCM 11478 / NBRC 16432 / NCIMB 13614 / HKI 0122)</name>
    <dbReference type="NCBI Taxonomy" id="471853"/>
    <lineage>
        <taxon>Bacteria</taxon>
        <taxon>Bacillati</taxon>
        <taxon>Actinomycetota</taxon>
        <taxon>Actinomycetes</taxon>
        <taxon>Micrococcales</taxon>
        <taxon>Beutenbergiaceae</taxon>
        <taxon>Beutenbergia</taxon>
    </lineage>
</organism>
<dbReference type="InterPro" id="IPR029058">
    <property type="entry name" value="AB_hydrolase_fold"/>
</dbReference>
<keyword evidence="3" id="KW-1185">Reference proteome</keyword>
<feature type="domain" description="AB hydrolase-1" evidence="1">
    <location>
        <begin position="22"/>
        <end position="241"/>
    </location>
</feature>
<dbReference type="RefSeq" id="WP_015884170.1">
    <property type="nucleotide sequence ID" value="NC_012669.1"/>
</dbReference>